<evidence type="ECO:0000256" key="1">
    <source>
        <dbReference type="SAM" id="Phobius"/>
    </source>
</evidence>
<reference evidence="2" key="1">
    <citation type="journal article" date="2020" name="New Phytol.">
        <title>Comparative genomics reveals dynamic genome evolution in host specialist ectomycorrhizal fungi.</title>
        <authorList>
            <person name="Lofgren L.A."/>
            <person name="Nguyen N.H."/>
            <person name="Vilgalys R."/>
            <person name="Ruytinx J."/>
            <person name="Liao H.L."/>
            <person name="Branco S."/>
            <person name="Kuo A."/>
            <person name="LaButti K."/>
            <person name="Lipzen A."/>
            <person name="Andreopoulos W."/>
            <person name="Pangilinan J."/>
            <person name="Riley R."/>
            <person name="Hundley H."/>
            <person name="Na H."/>
            <person name="Barry K."/>
            <person name="Grigoriev I.V."/>
            <person name="Stajich J.E."/>
            <person name="Kennedy P.G."/>
        </authorList>
    </citation>
    <scope>NUCLEOTIDE SEQUENCE</scope>
    <source>
        <strain evidence="2">FC203</strain>
    </source>
</reference>
<feature type="transmembrane region" description="Helical" evidence="1">
    <location>
        <begin position="59"/>
        <end position="80"/>
    </location>
</feature>
<dbReference type="Proteomes" id="UP001195769">
    <property type="component" value="Unassembled WGS sequence"/>
</dbReference>
<evidence type="ECO:0000313" key="2">
    <source>
        <dbReference type="EMBL" id="KAG1895655.1"/>
    </source>
</evidence>
<keyword evidence="1" id="KW-0812">Transmembrane</keyword>
<name>A0AAD4DXE9_9AGAM</name>
<dbReference type="AlphaFoldDB" id="A0AAD4DXE9"/>
<keyword evidence="1" id="KW-1133">Transmembrane helix</keyword>
<sequence length="149" mass="16298">MTMGLYMAFVPHEDPNKYGMLINIYSSILTTLFAIVAISTGLRFTANASHYRLLLERRLVLHVIYSLQLGLVLTGLSLYMPYGAGGQPGGIFKTSLNRLLVTHQVAPQLGPRKISAPSTALTGVQGVPNAKRLSTYHPKTCQAKYSSPY</sequence>
<gene>
    <name evidence="2" type="ORF">F5891DRAFT_1251284</name>
</gene>
<dbReference type="GeneID" id="64664196"/>
<protein>
    <submittedName>
        <fullName evidence="2">Uncharacterized protein</fullName>
    </submittedName>
</protein>
<dbReference type="EMBL" id="JABBWK010000064">
    <property type="protein sequence ID" value="KAG1895655.1"/>
    <property type="molecule type" value="Genomic_DNA"/>
</dbReference>
<accession>A0AAD4DXE9</accession>
<evidence type="ECO:0000313" key="3">
    <source>
        <dbReference type="Proteomes" id="UP001195769"/>
    </source>
</evidence>
<keyword evidence="3" id="KW-1185">Reference proteome</keyword>
<proteinExistence type="predicted"/>
<dbReference type="RefSeq" id="XP_041221231.1">
    <property type="nucleotide sequence ID" value="XM_041369898.1"/>
</dbReference>
<organism evidence="2 3">
    <name type="scientific">Suillus fuscotomentosus</name>
    <dbReference type="NCBI Taxonomy" id="1912939"/>
    <lineage>
        <taxon>Eukaryota</taxon>
        <taxon>Fungi</taxon>
        <taxon>Dikarya</taxon>
        <taxon>Basidiomycota</taxon>
        <taxon>Agaricomycotina</taxon>
        <taxon>Agaricomycetes</taxon>
        <taxon>Agaricomycetidae</taxon>
        <taxon>Boletales</taxon>
        <taxon>Suillineae</taxon>
        <taxon>Suillaceae</taxon>
        <taxon>Suillus</taxon>
    </lineage>
</organism>
<feature type="transmembrane region" description="Helical" evidence="1">
    <location>
        <begin position="20"/>
        <end position="38"/>
    </location>
</feature>
<comment type="caution">
    <text evidence="2">The sequence shown here is derived from an EMBL/GenBank/DDBJ whole genome shotgun (WGS) entry which is preliminary data.</text>
</comment>
<keyword evidence="1" id="KW-0472">Membrane</keyword>